<dbReference type="RefSeq" id="WP_101588432.1">
    <property type="nucleotide sequence ID" value="NZ_FXZM01000004.1"/>
</dbReference>
<dbReference type="Proteomes" id="UP000234462">
    <property type="component" value="Unassembled WGS sequence"/>
</dbReference>
<keyword evidence="3" id="KW-1185">Reference proteome</keyword>
<name>A0A2H1L3N9_9MICO</name>
<dbReference type="EMBL" id="FXZM01000004">
    <property type="protein sequence ID" value="SMY11517.1"/>
    <property type="molecule type" value="Genomic_DNA"/>
</dbReference>
<keyword evidence="1" id="KW-1133">Transmembrane helix</keyword>
<feature type="transmembrane region" description="Helical" evidence="1">
    <location>
        <begin position="141"/>
        <end position="160"/>
    </location>
</feature>
<protein>
    <submittedName>
        <fullName evidence="2">Uncharacterized protein</fullName>
    </submittedName>
</protein>
<feature type="transmembrane region" description="Helical" evidence="1">
    <location>
        <begin position="6"/>
        <end position="26"/>
    </location>
</feature>
<evidence type="ECO:0000313" key="2">
    <source>
        <dbReference type="EMBL" id="SMY11517.1"/>
    </source>
</evidence>
<feature type="transmembrane region" description="Helical" evidence="1">
    <location>
        <begin position="98"/>
        <end position="120"/>
    </location>
</feature>
<evidence type="ECO:0000256" key="1">
    <source>
        <dbReference type="SAM" id="Phobius"/>
    </source>
</evidence>
<sequence>MFQSIVIPLIGTVVLLGWLVPVAWALRPAQTRQADALVADGPGGASPSAADAPTQQHSSLAGAKVARALTRNGLLGVPLAILTAFLVARLLFDLPGWFQLAWVVGILLAGYAIWRCALLWPSAGREEDLRSVVTAHGMRPVGLPWAMIVTALVVLAVWFLPPLVF</sequence>
<feature type="transmembrane region" description="Helical" evidence="1">
    <location>
        <begin position="74"/>
        <end position="92"/>
    </location>
</feature>
<keyword evidence="1" id="KW-0812">Transmembrane</keyword>
<evidence type="ECO:0000313" key="3">
    <source>
        <dbReference type="Proteomes" id="UP000234462"/>
    </source>
</evidence>
<organism evidence="2 3">
    <name type="scientific">Brevibacterium jeotgali</name>
    <dbReference type="NCBI Taxonomy" id="1262550"/>
    <lineage>
        <taxon>Bacteria</taxon>
        <taxon>Bacillati</taxon>
        <taxon>Actinomycetota</taxon>
        <taxon>Actinomycetes</taxon>
        <taxon>Micrococcales</taxon>
        <taxon>Brevibacteriaceae</taxon>
        <taxon>Brevibacterium</taxon>
    </lineage>
</organism>
<proteinExistence type="predicted"/>
<reference evidence="3" key="1">
    <citation type="submission" date="2017-03" db="EMBL/GenBank/DDBJ databases">
        <authorList>
            <person name="Monnet C."/>
        </authorList>
    </citation>
    <scope>NUCLEOTIDE SEQUENCE [LARGE SCALE GENOMIC DNA]</scope>
    <source>
        <strain evidence="3">SJ5-8</strain>
    </source>
</reference>
<keyword evidence="1" id="KW-0472">Membrane</keyword>
<accession>A0A2H1L3N9</accession>
<dbReference type="OrthoDB" id="5517693at2"/>
<dbReference type="AlphaFoldDB" id="A0A2H1L3N9"/>
<gene>
    <name evidence="2" type="ORF">BJEO58_01102</name>
</gene>